<feature type="region of interest" description="Disordered" evidence="1">
    <location>
        <begin position="1"/>
        <end position="43"/>
    </location>
</feature>
<name>A0A068R5I5_9GAMM</name>
<keyword evidence="3" id="KW-1185">Reference proteome</keyword>
<evidence type="ECO:0000313" key="2">
    <source>
        <dbReference type="EMBL" id="CDG22224.1"/>
    </source>
</evidence>
<organism evidence="2 3">
    <name type="scientific">Xenorhabdus poinarii G6</name>
    <dbReference type="NCBI Taxonomy" id="1354304"/>
    <lineage>
        <taxon>Bacteria</taxon>
        <taxon>Pseudomonadati</taxon>
        <taxon>Pseudomonadota</taxon>
        <taxon>Gammaproteobacteria</taxon>
        <taxon>Enterobacterales</taxon>
        <taxon>Morganellaceae</taxon>
        <taxon>Xenorhabdus</taxon>
    </lineage>
</organism>
<dbReference type="AlphaFoldDB" id="A0A068R5I5"/>
<sequence>MQNFNKEKNIESIDSKKQTNKFSINVKKKSNQEERRALGALVK</sequence>
<reference evidence="2 3" key="1">
    <citation type="submission" date="2013-07" db="EMBL/GenBank/DDBJ databases">
        <authorList>
            <person name="Genoscope - CEA"/>
        </authorList>
    </citation>
    <scope>NUCLEOTIDE SEQUENCE [LARGE SCALE GENOMIC DNA]</scope>
    <source>
        <strain evidence="2 3">G6</strain>
    </source>
</reference>
<evidence type="ECO:0000256" key="1">
    <source>
        <dbReference type="SAM" id="MobiDB-lite"/>
    </source>
</evidence>
<evidence type="ECO:0000313" key="3">
    <source>
        <dbReference type="Proteomes" id="UP000032735"/>
    </source>
</evidence>
<feature type="compositionally biased region" description="Basic and acidic residues" evidence="1">
    <location>
        <begin position="1"/>
        <end position="17"/>
    </location>
</feature>
<proteinExistence type="predicted"/>
<dbReference type="EMBL" id="FO704551">
    <property type="protein sequence ID" value="CDG22224.1"/>
    <property type="molecule type" value="Genomic_DNA"/>
</dbReference>
<protein>
    <submittedName>
        <fullName evidence="2">Uncharacterized protein</fullName>
    </submittedName>
</protein>
<dbReference type="HOGENOM" id="CLU_3241667_0_0_6"/>
<dbReference type="STRING" id="1354304.XPG1_2572"/>
<dbReference type="RefSeq" id="WP_269450571.1">
    <property type="nucleotide sequence ID" value="NZ_FO704551.1"/>
</dbReference>
<dbReference type="Proteomes" id="UP000032735">
    <property type="component" value="Chromosome"/>
</dbReference>
<gene>
    <name evidence="2" type="ORF">XPG1_2572</name>
</gene>
<dbReference type="KEGG" id="xpo:XPG1_2572"/>
<accession>A0A068R5I5</accession>